<reference evidence="4 5" key="1">
    <citation type="journal article" date="2010" name="Nat. Biotechnol.">
        <title>Genome sequence of the model mushroom Schizophyllum commune.</title>
        <authorList>
            <person name="Ohm R.A."/>
            <person name="de Jong J.F."/>
            <person name="Lugones L.G."/>
            <person name="Aerts A."/>
            <person name="Kothe E."/>
            <person name="Stajich J.E."/>
            <person name="de Vries R.P."/>
            <person name="Record E."/>
            <person name="Levasseur A."/>
            <person name="Baker S.E."/>
            <person name="Bartholomew K.A."/>
            <person name="Coutinho P.M."/>
            <person name="Erdmann S."/>
            <person name="Fowler T.J."/>
            <person name="Gathman A.C."/>
            <person name="Lombard V."/>
            <person name="Henrissat B."/>
            <person name="Knabe N."/>
            <person name="Kuees U."/>
            <person name="Lilly W.W."/>
            <person name="Lindquist E."/>
            <person name="Lucas S."/>
            <person name="Magnuson J.K."/>
            <person name="Piumi F."/>
            <person name="Raudaskoski M."/>
            <person name="Salamov A."/>
            <person name="Schmutz J."/>
            <person name="Schwarze F.W.M.R."/>
            <person name="vanKuyk P.A."/>
            <person name="Horton J.S."/>
            <person name="Grigoriev I.V."/>
            <person name="Woesten H.A.B."/>
        </authorList>
    </citation>
    <scope>NUCLEOTIDE SEQUENCE [LARGE SCALE GENOMIC DNA]</scope>
    <source>
        <strain evidence="5">H4-8 / FGSC 9210</strain>
    </source>
</reference>
<organism evidence="5">
    <name type="scientific">Schizophyllum commune (strain H4-8 / FGSC 9210)</name>
    <name type="common">Split gill fungus</name>
    <dbReference type="NCBI Taxonomy" id="578458"/>
    <lineage>
        <taxon>Eukaryota</taxon>
        <taxon>Fungi</taxon>
        <taxon>Dikarya</taxon>
        <taxon>Basidiomycota</taxon>
        <taxon>Agaricomycotina</taxon>
        <taxon>Agaricomycetes</taxon>
        <taxon>Agaricomycetidae</taxon>
        <taxon>Agaricales</taxon>
        <taxon>Schizophyllaceae</taxon>
        <taxon>Schizophyllum</taxon>
    </lineage>
</organism>
<protein>
    <recommendedName>
        <fullName evidence="3">NmrA-like domain-containing protein</fullName>
    </recommendedName>
</protein>
<dbReference type="GeneID" id="9593316"/>
<evidence type="ECO:0000259" key="3">
    <source>
        <dbReference type="Pfam" id="PF05368"/>
    </source>
</evidence>
<sequence>MNMTRIATVFVATGLQGSSVVNALLADGTFTPRAVTTDARSDAARALVDRGCEVVEAKFDDREAIQRAVTGAECVFLVTLCWNEEVAEQTQGINVVEACESAGVKFIVFSTLPRLRDVSHGKYTKVSEFEDKASVQKYLETSPIPCASISPGSFMENITRGFLDCPFEKTDTGYVLNTHEPKGCVIIQTWVGRDMGRAVVALFTQYQTRLDEIDRKMFVLGSQRATTEEFAQGLARGLEKPVEVRRLAKTGDPAMDELYDATTEFDWSPRLTYPTSALKRSA</sequence>
<feature type="domain" description="NmrA-like" evidence="3">
    <location>
        <begin position="7"/>
        <end position="245"/>
    </location>
</feature>
<dbReference type="OrthoDB" id="2892082at2759"/>
<dbReference type="PANTHER" id="PTHR42748:SF7">
    <property type="entry name" value="NMRA LIKE REDOX SENSOR 1-RELATED"/>
    <property type="match status" value="1"/>
</dbReference>
<dbReference type="InParanoid" id="D8QJE1"/>
<dbReference type="InterPro" id="IPR036291">
    <property type="entry name" value="NAD(P)-bd_dom_sf"/>
</dbReference>
<dbReference type="OMA" id="RWNLAYP"/>
<dbReference type="Gene3D" id="3.40.50.720">
    <property type="entry name" value="NAD(P)-binding Rossmann-like Domain"/>
    <property type="match status" value="1"/>
</dbReference>
<dbReference type="Pfam" id="PF05368">
    <property type="entry name" value="NmrA"/>
    <property type="match status" value="1"/>
</dbReference>
<keyword evidence="2" id="KW-0521">NADP</keyword>
<dbReference type="KEGG" id="scm:SCHCO_02641553"/>
<dbReference type="AlphaFoldDB" id="D8QJE1"/>
<dbReference type="InterPro" id="IPR051164">
    <property type="entry name" value="NmrA-like_oxidored"/>
</dbReference>
<evidence type="ECO:0000313" key="4">
    <source>
        <dbReference type="EMBL" id="EFI91975.1"/>
    </source>
</evidence>
<dbReference type="SUPFAM" id="SSF51735">
    <property type="entry name" value="NAD(P)-binding Rossmann-fold domains"/>
    <property type="match status" value="1"/>
</dbReference>
<name>D8QJE1_SCHCM</name>
<gene>
    <name evidence="4" type="ORF">SCHCODRAFT_86169</name>
</gene>
<accession>D8QJE1</accession>
<evidence type="ECO:0000313" key="5">
    <source>
        <dbReference type="Proteomes" id="UP000007431"/>
    </source>
</evidence>
<dbReference type="Proteomes" id="UP000007431">
    <property type="component" value="Unassembled WGS sequence"/>
</dbReference>
<dbReference type="Gene3D" id="3.90.25.10">
    <property type="entry name" value="UDP-galactose 4-epimerase, domain 1"/>
    <property type="match status" value="1"/>
</dbReference>
<dbReference type="InterPro" id="IPR008030">
    <property type="entry name" value="NmrA-like"/>
</dbReference>
<dbReference type="VEuPathDB" id="FungiDB:SCHCODRAFT_02641553"/>
<dbReference type="STRING" id="578458.D8QJE1"/>
<dbReference type="HOGENOM" id="CLU_007383_8_2_1"/>
<evidence type="ECO:0000256" key="2">
    <source>
        <dbReference type="ARBA" id="ARBA00022857"/>
    </source>
</evidence>
<proteinExistence type="inferred from homology"/>
<comment type="similarity">
    <text evidence="1">Belongs to the NmrA-type oxidoreductase family.</text>
</comment>
<dbReference type="GO" id="GO:0005634">
    <property type="term" value="C:nucleus"/>
    <property type="evidence" value="ECO:0007669"/>
    <property type="project" value="TreeGrafter"/>
</dbReference>
<evidence type="ECO:0000256" key="1">
    <source>
        <dbReference type="ARBA" id="ARBA00006328"/>
    </source>
</evidence>
<dbReference type="eggNOG" id="ENOG502RG69">
    <property type="taxonomic scope" value="Eukaryota"/>
</dbReference>
<dbReference type="EMBL" id="GL377314">
    <property type="protein sequence ID" value="EFI91975.1"/>
    <property type="molecule type" value="Genomic_DNA"/>
</dbReference>
<dbReference type="PANTHER" id="PTHR42748">
    <property type="entry name" value="NITROGEN METABOLITE REPRESSION PROTEIN NMRA FAMILY MEMBER"/>
    <property type="match status" value="1"/>
</dbReference>
<keyword evidence="5" id="KW-1185">Reference proteome</keyword>